<comment type="caution">
    <text evidence="2">The sequence shown here is derived from an EMBL/GenBank/DDBJ whole genome shotgun (WGS) entry which is preliminary data.</text>
</comment>
<evidence type="ECO:0000256" key="1">
    <source>
        <dbReference type="SAM" id="Phobius"/>
    </source>
</evidence>
<dbReference type="RefSeq" id="WP_124820434.1">
    <property type="nucleotide sequence ID" value="NZ_QDGB01000269.1"/>
</dbReference>
<feature type="transmembrane region" description="Helical" evidence="1">
    <location>
        <begin position="60"/>
        <end position="80"/>
    </location>
</feature>
<sequence length="81" mass="9402">MVRSIRDLRETSDDILIDEHDQKARSTHVGTDYYTDELERRERRRAIEASDRLARRAYRLAWSNSLLALVAAVAAIIALFK</sequence>
<dbReference type="Proteomes" id="UP000278981">
    <property type="component" value="Unassembled WGS sequence"/>
</dbReference>
<keyword evidence="1" id="KW-0812">Transmembrane</keyword>
<dbReference type="EMBL" id="QDGB01000269">
    <property type="protein sequence ID" value="RQX15844.1"/>
    <property type="molecule type" value="Genomic_DNA"/>
</dbReference>
<proteinExistence type="predicted"/>
<name>A0A3N9XS78_9ACTN</name>
<reference evidence="2 3" key="1">
    <citation type="submission" date="2018-04" db="EMBL/GenBank/DDBJ databases">
        <title>Micromonosporas from Atacama Desert.</title>
        <authorList>
            <person name="Carro L."/>
            <person name="Klenk H.-P."/>
            <person name="Goodfellow M."/>
        </authorList>
    </citation>
    <scope>NUCLEOTIDE SEQUENCE [LARGE SCALE GENOMIC DNA]</scope>
    <source>
        <strain evidence="2 3">LB19</strain>
    </source>
</reference>
<gene>
    <name evidence="2" type="ORF">DDE19_17680</name>
</gene>
<dbReference type="AlphaFoldDB" id="A0A3N9XS78"/>
<organism evidence="2 3">
    <name type="scientific">Micromonospora ureilytica</name>
    <dbReference type="NCBI Taxonomy" id="709868"/>
    <lineage>
        <taxon>Bacteria</taxon>
        <taxon>Bacillati</taxon>
        <taxon>Actinomycetota</taxon>
        <taxon>Actinomycetes</taxon>
        <taxon>Micromonosporales</taxon>
        <taxon>Micromonosporaceae</taxon>
        <taxon>Micromonospora</taxon>
    </lineage>
</organism>
<evidence type="ECO:0000313" key="2">
    <source>
        <dbReference type="EMBL" id="RQX15844.1"/>
    </source>
</evidence>
<protein>
    <submittedName>
        <fullName evidence="2">Uncharacterized protein</fullName>
    </submittedName>
</protein>
<keyword evidence="1" id="KW-0472">Membrane</keyword>
<accession>A0A3N9XS78</accession>
<dbReference type="OrthoDB" id="5197253at2"/>
<evidence type="ECO:0000313" key="3">
    <source>
        <dbReference type="Proteomes" id="UP000278981"/>
    </source>
</evidence>
<keyword evidence="1" id="KW-1133">Transmembrane helix</keyword>